<evidence type="ECO:0000256" key="6">
    <source>
        <dbReference type="ARBA" id="ARBA00022840"/>
    </source>
</evidence>
<evidence type="ECO:0000256" key="7">
    <source>
        <dbReference type="PROSITE-ProRule" id="PRU10141"/>
    </source>
</evidence>
<dbReference type="RefSeq" id="WP_145786732.1">
    <property type="nucleotide sequence ID" value="NZ_BAAABR010000014.1"/>
</dbReference>
<dbReference type="PANTHER" id="PTHR43289">
    <property type="entry name" value="MITOGEN-ACTIVATED PROTEIN KINASE KINASE KINASE 20-RELATED"/>
    <property type="match status" value="1"/>
</dbReference>
<reference evidence="11 12" key="1">
    <citation type="submission" date="2019-06" db="EMBL/GenBank/DDBJ databases">
        <title>Sequencing the genomes of 1000 actinobacteria strains.</title>
        <authorList>
            <person name="Klenk H.-P."/>
        </authorList>
    </citation>
    <scope>NUCLEOTIDE SEQUENCE [LARGE SCALE GENOMIC DNA]</scope>
    <source>
        <strain evidence="11 12">DSM 41649</strain>
    </source>
</reference>
<evidence type="ECO:0000256" key="1">
    <source>
        <dbReference type="ARBA" id="ARBA00012513"/>
    </source>
</evidence>
<keyword evidence="9" id="KW-0812">Transmembrane</keyword>
<keyword evidence="6 7" id="KW-0067">ATP-binding</keyword>
<dbReference type="Proteomes" id="UP000318416">
    <property type="component" value="Unassembled WGS sequence"/>
</dbReference>
<feature type="binding site" evidence="7">
    <location>
        <position position="52"/>
    </location>
    <ligand>
        <name>ATP</name>
        <dbReference type="ChEBI" id="CHEBI:30616"/>
    </ligand>
</feature>
<dbReference type="EMBL" id="VIVR01000001">
    <property type="protein sequence ID" value="TWE15340.1"/>
    <property type="molecule type" value="Genomic_DNA"/>
</dbReference>
<evidence type="ECO:0000313" key="12">
    <source>
        <dbReference type="Proteomes" id="UP000318416"/>
    </source>
</evidence>
<gene>
    <name evidence="11" type="ORF">FB465_0232</name>
</gene>
<dbReference type="PANTHER" id="PTHR43289:SF6">
    <property type="entry name" value="SERINE_THREONINE-PROTEIN KINASE NEKL-3"/>
    <property type="match status" value="1"/>
</dbReference>
<keyword evidence="5 11" id="KW-0418">Kinase</keyword>
<evidence type="ECO:0000256" key="5">
    <source>
        <dbReference type="ARBA" id="ARBA00022777"/>
    </source>
</evidence>
<keyword evidence="4 7" id="KW-0547">Nucleotide-binding</keyword>
<dbReference type="SUPFAM" id="SSF56112">
    <property type="entry name" value="Protein kinase-like (PK-like)"/>
    <property type="match status" value="1"/>
</dbReference>
<evidence type="ECO:0000256" key="4">
    <source>
        <dbReference type="ARBA" id="ARBA00022741"/>
    </source>
</evidence>
<dbReference type="OrthoDB" id="9762169at2"/>
<dbReference type="Gene3D" id="1.10.510.10">
    <property type="entry name" value="Transferase(Phosphotransferase) domain 1"/>
    <property type="match status" value="1"/>
</dbReference>
<keyword evidence="9" id="KW-0472">Membrane</keyword>
<dbReference type="SMART" id="SM00220">
    <property type="entry name" value="S_TKc"/>
    <property type="match status" value="1"/>
</dbReference>
<keyword evidence="9" id="KW-1133">Transmembrane helix</keyword>
<keyword evidence="12" id="KW-1185">Reference proteome</keyword>
<organism evidence="11 12">
    <name type="scientific">Kitasatospora atroaurantiaca</name>
    <dbReference type="NCBI Taxonomy" id="285545"/>
    <lineage>
        <taxon>Bacteria</taxon>
        <taxon>Bacillati</taxon>
        <taxon>Actinomycetota</taxon>
        <taxon>Actinomycetes</taxon>
        <taxon>Kitasatosporales</taxon>
        <taxon>Streptomycetaceae</taxon>
        <taxon>Kitasatospora</taxon>
    </lineage>
</organism>
<feature type="compositionally biased region" description="Low complexity" evidence="8">
    <location>
        <begin position="371"/>
        <end position="385"/>
    </location>
</feature>
<dbReference type="Pfam" id="PF00069">
    <property type="entry name" value="Pkinase"/>
    <property type="match status" value="1"/>
</dbReference>
<proteinExistence type="predicted"/>
<evidence type="ECO:0000313" key="11">
    <source>
        <dbReference type="EMBL" id="TWE15340.1"/>
    </source>
</evidence>
<dbReference type="InterPro" id="IPR000719">
    <property type="entry name" value="Prot_kinase_dom"/>
</dbReference>
<protein>
    <recommendedName>
        <fullName evidence="1">non-specific serine/threonine protein kinase</fullName>
        <ecNumber evidence="1">2.7.11.1</ecNumber>
    </recommendedName>
</protein>
<accession>A0A561EI98</accession>
<dbReference type="PROSITE" id="PS00108">
    <property type="entry name" value="PROTEIN_KINASE_ST"/>
    <property type="match status" value="1"/>
</dbReference>
<evidence type="ECO:0000256" key="8">
    <source>
        <dbReference type="SAM" id="MobiDB-lite"/>
    </source>
</evidence>
<feature type="region of interest" description="Disordered" evidence="8">
    <location>
        <begin position="363"/>
        <end position="394"/>
    </location>
</feature>
<evidence type="ECO:0000256" key="9">
    <source>
        <dbReference type="SAM" id="Phobius"/>
    </source>
</evidence>
<keyword evidence="3" id="KW-0808">Transferase</keyword>
<dbReference type="AlphaFoldDB" id="A0A561EI98"/>
<dbReference type="CDD" id="cd14014">
    <property type="entry name" value="STKc_PknB_like"/>
    <property type="match status" value="1"/>
</dbReference>
<name>A0A561EI98_9ACTN</name>
<dbReference type="PROSITE" id="PS00107">
    <property type="entry name" value="PROTEIN_KINASE_ATP"/>
    <property type="match status" value="1"/>
</dbReference>
<sequence length="536" mass="56175">MIVGGSLWGNSEVRTELPEPPGYRVVEVLGQGGFATVYRAHQLAVGREVALKIDSRVLSDTRDRQRFLREVTAAGQLSSHPNVVALYDAGVLADGRPFMVLELCPNGSLADRLRTSGRLPATEARAIGVRIADALAAAHASGVLHRDVKPGNIMINRYNSVALTDFGLAAMPRPGHELSVTRGSLTPAYAPPEAFRMADPSPAGDVYSLAASVYALLRGRPPHYPDDGDLSLAELIVRHTQPVPDLPGVPPALSEILRHAMAADPADRMPDAAMLRDALDSVDLGTVPLAGPSPVRPAAEVPLHARPTVPQASATEPEITAAAETVPATIGGRRRRFAFVGVPLLALASAGLAVTGFLALQDNDSSDDTKASAPSTSSSRPAETRGGSSSAGVDFTVPSVTDGCPAADVAGAGARCPATAECWGGLVAISGLVTVTRTDCTKPHYWETFAIAPLPADRMTNNQHELKDHPLLLRLCSTDVLTRSRKGSALAIPPENWETDFIPPSPTDFAKGVRVFRCVGSVSGGELAGAKFRPGA</sequence>
<dbReference type="GO" id="GO:0004674">
    <property type="term" value="F:protein serine/threonine kinase activity"/>
    <property type="evidence" value="ECO:0007669"/>
    <property type="project" value="UniProtKB-KW"/>
</dbReference>
<dbReference type="PROSITE" id="PS50011">
    <property type="entry name" value="PROTEIN_KINASE_DOM"/>
    <property type="match status" value="1"/>
</dbReference>
<feature type="transmembrane region" description="Helical" evidence="9">
    <location>
        <begin position="337"/>
        <end position="360"/>
    </location>
</feature>
<dbReference type="InterPro" id="IPR017441">
    <property type="entry name" value="Protein_kinase_ATP_BS"/>
</dbReference>
<evidence type="ECO:0000259" key="10">
    <source>
        <dbReference type="PROSITE" id="PS50011"/>
    </source>
</evidence>
<evidence type="ECO:0000256" key="3">
    <source>
        <dbReference type="ARBA" id="ARBA00022679"/>
    </source>
</evidence>
<dbReference type="InterPro" id="IPR011009">
    <property type="entry name" value="Kinase-like_dom_sf"/>
</dbReference>
<feature type="domain" description="Protein kinase" evidence="10">
    <location>
        <begin position="23"/>
        <end position="280"/>
    </location>
</feature>
<evidence type="ECO:0000256" key="2">
    <source>
        <dbReference type="ARBA" id="ARBA00022527"/>
    </source>
</evidence>
<dbReference type="InterPro" id="IPR008271">
    <property type="entry name" value="Ser/Thr_kinase_AS"/>
</dbReference>
<comment type="caution">
    <text evidence="11">The sequence shown here is derived from an EMBL/GenBank/DDBJ whole genome shotgun (WGS) entry which is preliminary data.</text>
</comment>
<dbReference type="EC" id="2.7.11.1" evidence="1"/>
<keyword evidence="2 11" id="KW-0723">Serine/threonine-protein kinase</keyword>
<dbReference type="GO" id="GO:0005524">
    <property type="term" value="F:ATP binding"/>
    <property type="evidence" value="ECO:0007669"/>
    <property type="project" value="UniProtKB-UniRule"/>
</dbReference>